<feature type="region of interest" description="Disordered" evidence="1">
    <location>
        <begin position="252"/>
        <end position="272"/>
    </location>
</feature>
<feature type="compositionally biased region" description="Polar residues" evidence="1">
    <location>
        <begin position="261"/>
        <end position="272"/>
    </location>
</feature>
<evidence type="ECO:0000313" key="2">
    <source>
        <dbReference type="EMBL" id="CAK9436496.1"/>
    </source>
</evidence>
<reference evidence="2 3" key="1">
    <citation type="submission" date="2024-03" db="EMBL/GenBank/DDBJ databases">
        <authorList>
            <person name="Brejova B."/>
        </authorList>
    </citation>
    <scope>NUCLEOTIDE SEQUENCE [LARGE SCALE GENOMIC DNA]</scope>
    <source>
        <strain evidence="2 3">CBS 14171</strain>
    </source>
</reference>
<name>A0ABP0ZI58_9ASCO</name>
<accession>A0ABP0ZI58</accession>
<gene>
    <name evidence="2" type="ORF">LODBEIA_P10540</name>
</gene>
<dbReference type="EMBL" id="OZ022405">
    <property type="protein sequence ID" value="CAK9436496.1"/>
    <property type="molecule type" value="Genomic_DNA"/>
</dbReference>
<protein>
    <submittedName>
        <fullName evidence="2">Uncharacterized protein</fullName>
    </submittedName>
</protein>
<keyword evidence="3" id="KW-1185">Reference proteome</keyword>
<sequence length="272" mass="30914">MSEQVDKFTNEAQKVADKVKEHVPTTSKKFDSKSLQHLNSYSLVKEVEKFTLSFSLINSFYTRFFLPIYQFITINLLSVSPIYDVATFFDQFTNGLLSIFDKYAIDAPLETLDTVNKSYVTPVNKKIIEVNNQYLVPVKIEAEDSVFQVYYTVKNILLKLKDNAFSKSNEIQKNLVDTYNKELSSASPDQTVIGKNLLASYNTGYKAFQTINDDYLTPLKKQTEDFVANGQKKAESLLNNTKQKIEPKLNEYNEKKDELLNGQSAPVVSASA</sequence>
<organism evidence="2 3">
    <name type="scientific">Lodderomyces beijingensis</name>
    <dbReference type="NCBI Taxonomy" id="1775926"/>
    <lineage>
        <taxon>Eukaryota</taxon>
        <taxon>Fungi</taxon>
        <taxon>Dikarya</taxon>
        <taxon>Ascomycota</taxon>
        <taxon>Saccharomycotina</taxon>
        <taxon>Pichiomycetes</taxon>
        <taxon>Debaryomycetaceae</taxon>
        <taxon>Candida/Lodderomyces clade</taxon>
        <taxon>Lodderomyces</taxon>
    </lineage>
</organism>
<proteinExistence type="predicted"/>
<dbReference type="GeneID" id="92206250"/>
<dbReference type="RefSeq" id="XP_066827992.1">
    <property type="nucleotide sequence ID" value="XM_066970900.1"/>
</dbReference>
<evidence type="ECO:0000313" key="3">
    <source>
        <dbReference type="Proteomes" id="UP001497383"/>
    </source>
</evidence>
<evidence type="ECO:0000256" key="1">
    <source>
        <dbReference type="SAM" id="MobiDB-lite"/>
    </source>
</evidence>
<dbReference type="Proteomes" id="UP001497383">
    <property type="component" value="Chromosome 1"/>
</dbReference>